<dbReference type="EMBL" id="CAADEX010000044">
    <property type="protein sequence ID" value="VFJ53836.1"/>
    <property type="molecule type" value="Genomic_DNA"/>
</dbReference>
<dbReference type="AlphaFoldDB" id="A0A450SK18"/>
<organism evidence="1">
    <name type="scientific">Candidatus Kentrum sp. DK</name>
    <dbReference type="NCBI Taxonomy" id="2126562"/>
    <lineage>
        <taxon>Bacteria</taxon>
        <taxon>Pseudomonadati</taxon>
        <taxon>Pseudomonadota</taxon>
        <taxon>Gammaproteobacteria</taxon>
        <taxon>Candidatus Kentrum</taxon>
    </lineage>
</organism>
<sequence length="93" mass="11117">MLIYSPTRQSRNQNTLVKKSTVISTEGRDLVRLEFHRGRRFLAALEMTTRSFLIVLFKILRVRDYKPRFLASFRLVMKHDPCFCMRLTVKRNP</sequence>
<proteinExistence type="predicted"/>
<reference evidence="1" key="1">
    <citation type="submission" date="2019-02" db="EMBL/GenBank/DDBJ databases">
        <authorList>
            <person name="Gruber-Vodicka R. H."/>
            <person name="Seah K. B. B."/>
        </authorList>
    </citation>
    <scope>NUCLEOTIDE SEQUENCE</scope>
    <source>
        <strain evidence="1">BECK_DK47</strain>
    </source>
</reference>
<evidence type="ECO:0000313" key="1">
    <source>
        <dbReference type="EMBL" id="VFJ53836.1"/>
    </source>
</evidence>
<gene>
    <name evidence="1" type="ORF">BECKDK2373B_GA0170837_10445</name>
</gene>
<name>A0A450SK18_9GAMM</name>
<accession>A0A450SK18</accession>
<protein>
    <submittedName>
        <fullName evidence="1">Uncharacterized protein</fullName>
    </submittedName>
</protein>